<sequence length="125" mass="13673">MSTYEHTRNGIEQAGFNPEIIEQLASDIAGSKTIAQAENNYFAFETEAEKLPWPWDHDFGALVLQKQAVGALNEVAKYMLSQAIRRAQWCATCATSGGEGLARASHMKELEVELAKIQLTSKGSG</sequence>
<gene>
    <name evidence="1" type="ORF">MED92_10704</name>
</gene>
<dbReference type="RefSeq" id="WP_007019807.1">
    <property type="nucleotide sequence ID" value="NZ_CH724125.1"/>
</dbReference>
<name>A0A7U8GTI2_NEPCE</name>
<dbReference type="OrthoDB" id="9256081at2"/>
<protein>
    <submittedName>
        <fullName evidence="1">Uncharacterized protein</fullName>
    </submittedName>
</protein>
<dbReference type="Proteomes" id="UP000002171">
    <property type="component" value="Unassembled WGS sequence"/>
</dbReference>
<dbReference type="EMBL" id="AAOW01000004">
    <property type="protein sequence ID" value="EAR62170.1"/>
    <property type="molecule type" value="Genomic_DNA"/>
</dbReference>
<evidence type="ECO:0000313" key="1">
    <source>
        <dbReference type="EMBL" id="EAR62170.1"/>
    </source>
</evidence>
<reference evidence="1 2" key="1">
    <citation type="submission" date="2006-02" db="EMBL/GenBank/DDBJ databases">
        <authorList>
            <person name="Pinhassi J."/>
            <person name="Pedros-Alio C."/>
            <person name="Ferriera S."/>
            <person name="Johnson J."/>
            <person name="Kravitz S."/>
            <person name="Halpern A."/>
            <person name="Remington K."/>
            <person name="Beeson K."/>
            <person name="Tran B."/>
            <person name="Rogers Y.-H."/>
            <person name="Friedman R."/>
            <person name="Venter J.C."/>
        </authorList>
    </citation>
    <scope>NUCLEOTIDE SEQUENCE [LARGE SCALE GENOMIC DNA]</scope>
    <source>
        <strain evidence="1 2">MED92</strain>
    </source>
</reference>
<proteinExistence type="predicted"/>
<keyword evidence="2" id="KW-1185">Reference proteome</keyword>
<evidence type="ECO:0000313" key="2">
    <source>
        <dbReference type="Proteomes" id="UP000002171"/>
    </source>
</evidence>
<dbReference type="AlphaFoldDB" id="A0A7U8GTI2"/>
<organism evidence="1 2">
    <name type="scientific">Neptuniibacter caesariensis</name>
    <dbReference type="NCBI Taxonomy" id="207954"/>
    <lineage>
        <taxon>Bacteria</taxon>
        <taxon>Pseudomonadati</taxon>
        <taxon>Pseudomonadota</taxon>
        <taxon>Gammaproteobacteria</taxon>
        <taxon>Oceanospirillales</taxon>
        <taxon>Oceanospirillaceae</taxon>
        <taxon>Neptuniibacter</taxon>
    </lineage>
</organism>
<accession>A0A7U8GTI2</accession>
<comment type="caution">
    <text evidence="1">The sequence shown here is derived from an EMBL/GenBank/DDBJ whole genome shotgun (WGS) entry which is preliminary data.</text>
</comment>